<dbReference type="InterPro" id="IPR027417">
    <property type="entry name" value="P-loop_NTPase"/>
</dbReference>
<dbReference type="Gene3D" id="3.30.70.1070">
    <property type="entry name" value="Sporulation related repeat"/>
    <property type="match status" value="1"/>
</dbReference>
<evidence type="ECO:0000313" key="3">
    <source>
        <dbReference type="Proteomes" id="UP000004263"/>
    </source>
</evidence>
<organism evidence="2 3">
    <name type="scientific">Bermanella marisrubri</name>
    <dbReference type="NCBI Taxonomy" id="207949"/>
    <lineage>
        <taxon>Bacteria</taxon>
        <taxon>Pseudomonadati</taxon>
        <taxon>Pseudomonadota</taxon>
        <taxon>Gammaproteobacteria</taxon>
        <taxon>Oceanospirillales</taxon>
        <taxon>Oceanospirillaceae</taxon>
        <taxon>Bermanella</taxon>
    </lineage>
</organism>
<dbReference type="STRING" id="207949.RED65_16321"/>
<comment type="caution">
    <text evidence="2">The sequence shown here is derived from an EMBL/GenBank/DDBJ whole genome shotgun (WGS) entry which is preliminary data.</text>
</comment>
<dbReference type="OrthoDB" id="6189127at2"/>
<dbReference type="PANTHER" id="PTHR35894:SF7">
    <property type="entry name" value="GENERAL SECRETION PATHWAY PROTEIN A-RELATED"/>
    <property type="match status" value="1"/>
</dbReference>
<dbReference type="AlphaFoldDB" id="Q1N2I7"/>
<sequence length="450" mass="49744">MAHSANPSPQYIETDERAAVLEMLAHVHEFSQLVVVLTGEVGSGRSMLLQQMSDQLSVHYQTLLFSASDYSSLEEVQYVVAMQLGCVADSQEIEQSLKNMAIQSEPFHILVDDAQLLSDEALTYLIAHSQGEHRWQLMVTGDPVLHQMCVDVQHNLQSEEKLHHAQLQPFSEEATTQFLQGFYRQSGIDHLPLSDKALHHYWRLSSGLPGNLVTIVDTQFQTADSSTSSTSNLPLGHIAAVVLIGSALLISYLYKSPSEENIEDDAIARLIAGEAVVTEVVDADADDVTPSQQAESPQQVIAEKSVPHAVDSTNDSLPMKTEELAVEPAQVVQERDNDQPVLDRAEEFVHPLLSAKPSDFGLQLVGVRSKKSAQAVIDQFGSQLGENKLSIYTTQYKGQPWYVVVYAPITGKESANETANKLSTLMSTQPWVRPMEKIQEDIRKNDQITD</sequence>
<dbReference type="SUPFAM" id="SSF52540">
    <property type="entry name" value="P-loop containing nucleoside triphosphate hydrolases"/>
    <property type="match status" value="1"/>
</dbReference>
<dbReference type="Pfam" id="PF05036">
    <property type="entry name" value="SPOR"/>
    <property type="match status" value="1"/>
</dbReference>
<proteinExistence type="predicted"/>
<evidence type="ECO:0000313" key="2">
    <source>
        <dbReference type="EMBL" id="EAT12420.1"/>
    </source>
</evidence>
<feature type="domain" description="SPOR" evidence="1">
    <location>
        <begin position="354"/>
        <end position="434"/>
    </location>
</feature>
<dbReference type="InterPro" id="IPR036680">
    <property type="entry name" value="SPOR-like_sf"/>
</dbReference>
<dbReference type="GO" id="GO:0042834">
    <property type="term" value="F:peptidoglycan binding"/>
    <property type="evidence" value="ECO:0007669"/>
    <property type="project" value="InterPro"/>
</dbReference>
<protein>
    <recommendedName>
        <fullName evidence="1">SPOR domain-containing protein</fullName>
    </recommendedName>
</protein>
<dbReference type="RefSeq" id="WP_007018229.1">
    <property type="nucleotide sequence ID" value="NZ_CH724116.1"/>
</dbReference>
<reference evidence="2 3" key="1">
    <citation type="submission" date="2006-03" db="EMBL/GenBank/DDBJ databases">
        <authorList>
            <person name="Pinhassi J."/>
            <person name="Pedros-Alio C."/>
            <person name="Ferriera S."/>
            <person name="Johnson J."/>
            <person name="Kravitz S."/>
            <person name="Halpern A."/>
            <person name="Remington K."/>
            <person name="Beeson K."/>
            <person name="Tran B."/>
            <person name="Rogers Y.-H."/>
            <person name="Friedman R."/>
            <person name="Venter J.C."/>
        </authorList>
    </citation>
    <scope>NUCLEOTIDE SEQUENCE [LARGE SCALE GENOMIC DNA]</scope>
    <source>
        <strain evidence="2 3">RED65</strain>
    </source>
</reference>
<dbReference type="EMBL" id="AAQH01000007">
    <property type="protein sequence ID" value="EAT12420.1"/>
    <property type="molecule type" value="Genomic_DNA"/>
</dbReference>
<accession>Q1N2I7</accession>
<gene>
    <name evidence="2" type="ORF">RED65_16321</name>
</gene>
<dbReference type="GO" id="GO:0016887">
    <property type="term" value="F:ATP hydrolysis activity"/>
    <property type="evidence" value="ECO:0007669"/>
    <property type="project" value="InterPro"/>
</dbReference>
<keyword evidence="3" id="KW-1185">Reference proteome</keyword>
<dbReference type="Proteomes" id="UP000004263">
    <property type="component" value="Unassembled WGS sequence"/>
</dbReference>
<name>Q1N2I7_9GAMM</name>
<evidence type="ECO:0000259" key="1">
    <source>
        <dbReference type="PROSITE" id="PS51724"/>
    </source>
</evidence>
<dbReference type="InterPro" id="IPR049945">
    <property type="entry name" value="AAA_22"/>
</dbReference>
<dbReference type="PROSITE" id="PS51724">
    <property type="entry name" value="SPOR"/>
    <property type="match status" value="1"/>
</dbReference>
<dbReference type="Pfam" id="PF13401">
    <property type="entry name" value="AAA_22"/>
    <property type="match status" value="1"/>
</dbReference>
<dbReference type="InterPro" id="IPR007730">
    <property type="entry name" value="SPOR-like_dom"/>
</dbReference>
<dbReference type="PANTHER" id="PTHR35894">
    <property type="entry name" value="GENERAL SECRETION PATHWAY PROTEIN A-RELATED"/>
    <property type="match status" value="1"/>
</dbReference>
<dbReference type="InterPro" id="IPR052026">
    <property type="entry name" value="ExeA_AAA_ATPase_DNA-bind"/>
</dbReference>
<dbReference type="HOGENOM" id="CLU_038922_0_0_6"/>